<dbReference type="EMBL" id="SOPW01000003">
    <property type="protein sequence ID" value="TFB23958.1"/>
    <property type="molecule type" value="Genomic_DNA"/>
</dbReference>
<comment type="caution">
    <text evidence="1">The sequence shown here is derived from an EMBL/GenBank/DDBJ whole genome shotgun (WGS) entry which is preliminary data.</text>
</comment>
<dbReference type="InterPro" id="IPR025942">
    <property type="entry name" value="SpoVIF"/>
</dbReference>
<dbReference type="Pfam" id="PF14069">
    <property type="entry name" value="SpoVIF"/>
    <property type="match status" value="1"/>
</dbReference>
<sequence length="87" mass="10187">MSQDFQQSAFDHLKKKANISPQEIMQVAQSMQHANFSDEKTVRNLVRQLARMANKPLSQQKEDRIVEMITKKGHQLDYNALQQLFKK</sequence>
<dbReference type="RefSeq" id="WP_134339017.1">
    <property type="nucleotide sequence ID" value="NZ_SOPW01000003.1"/>
</dbReference>
<organism evidence="1 2">
    <name type="scientific">Filobacillus milosensis</name>
    <dbReference type="NCBI Taxonomy" id="94137"/>
    <lineage>
        <taxon>Bacteria</taxon>
        <taxon>Bacillati</taxon>
        <taxon>Bacillota</taxon>
        <taxon>Bacilli</taxon>
        <taxon>Bacillales</taxon>
        <taxon>Bacillaceae</taxon>
        <taxon>Filobacillus</taxon>
    </lineage>
</organism>
<name>A0A4Y8IQV1_9BACI</name>
<gene>
    <name evidence="1" type="ORF">E3U55_03860</name>
</gene>
<reference evidence="1 2" key="1">
    <citation type="submission" date="2019-03" db="EMBL/GenBank/DDBJ databases">
        <authorList>
            <person name="He R.-H."/>
        </authorList>
    </citation>
    <scope>NUCLEOTIDE SEQUENCE [LARGE SCALE GENOMIC DNA]</scope>
    <source>
        <strain evidence="2">SH 714</strain>
    </source>
</reference>
<protein>
    <submittedName>
        <fullName evidence="1">Stage VI sporulation protein F</fullName>
    </submittedName>
</protein>
<dbReference type="Proteomes" id="UP000297975">
    <property type="component" value="Unassembled WGS sequence"/>
</dbReference>
<evidence type="ECO:0000313" key="1">
    <source>
        <dbReference type="EMBL" id="TFB23958.1"/>
    </source>
</evidence>
<keyword evidence="2" id="KW-1185">Reference proteome</keyword>
<proteinExistence type="predicted"/>
<dbReference type="AlphaFoldDB" id="A0A4Y8IQV1"/>
<dbReference type="OrthoDB" id="2474248at2"/>
<accession>A0A4Y8IQV1</accession>
<evidence type="ECO:0000313" key="2">
    <source>
        <dbReference type="Proteomes" id="UP000297975"/>
    </source>
</evidence>